<evidence type="ECO:0000256" key="2">
    <source>
        <dbReference type="SAM" id="MobiDB-lite"/>
    </source>
</evidence>
<dbReference type="InterPro" id="IPR029063">
    <property type="entry name" value="SAM-dependent_MTases_sf"/>
</dbReference>
<keyword evidence="4" id="KW-0830">Ubiquinone</keyword>
<dbReference type="AlphaFoldDB" id="A0A078MSY3"/>
<dbReference type="CDD" id="cd02440">
    <property type="entry name" value="AdoMet_MTases"/>
    <property type="match status" value="1"/>
</dbReference>
<feature type="region of interest" description="Disordered" evidence="2">
    <location>
        <begin position="181"/>
        <end position="209"/>
    </location>
</feature>
<organism evidence="4">
    <name type="scientific">Arthrobacter saudimassiliensis</name>
    <dbReference type="NCBI Taxonomy" id="1461584"/>
    <lineage>
        <taxon>Bacteria</taxon>
        <taxon>Bacillati</taxon>
        <taxon>Actinomycetota</taxon>
        <taxon>Actinomycetes</taxon>
        <taxon>Micrococcales</taxon>
        <taxon>Micrococcaceae</taxon>
        <taxon>Arthrobacter</taxon>
    </lineage>
</organism>
<dbReference type="EMBL" id="LN483070">
    <property type="protein sequence ID" value="CEA07911.1"/>
    <property type="molecule type" value="Genomic_DNA"/>
</dbReference>
<evidence type="ECO:0000259" key="3">
    <source>
        <dbReference type="Pfam" id="PF13649"/>
    </source>
</evidence>
<dbReference type="Gene3D" id="3.40.50.150">
    <property type="entry name" value="Vaccinia Virus protein VP39"/>
    <property type="match status" value="1"/>
</dbReference>
<dbReference type="PANTHER" id="PTHR43861">
    <property type="entry name" value="TRANS-ACONITATE 2-METHYLTRANSFERASE-RELATED"/>
    <property type="match status" value="1"/>
</dbReference>
<proteinExistence type="predicted"/>
<dbReference type="InterPro" id="IPR041698">
    <property type="entry name" value="Methyltransf_25"/>
</dbReference>
<name>A0A078MSY3_9MICC</name>
<accession>A0A078MSY3</accession>
<keyword evidence="1 4" id="KW-0808">Transferase</keyword>
<evidence type="ECO:0000313" key="4">
    <source>
        <dbReference type="EMBL" id="CEA07911.1"/>
    </source>
</evidence>
<evidence type="ECO:0000256" key="1">
    <source>
        <dbReference type="ARBA" id="ARBA00022679"/>
    </source>
</evidence>
<gene>
    <name evidence="4" type="primary">ubiG</name>
    <name evidence="4" type="ORF">BN1051_01237</name>
</gene>
<dbReference type="GO" id="GO:0008168">
    <property type="term" value="F:methyltransferase activity"/>
    <property type="evidence" value="ECO:0007669"/>
    <property type="project" value="UniProtKB-KW"/>
</dbReference>
<dbReference type="GO" id="GO:0032259">
    <property type="term" value="P:methylation"/>
    <property type="evidence" value="ECO:0007669"/>
    <property type="project" value="UniProtKB-KW"/>
</dbReference>
<dbReference type="PATRIC" id="fig|1461584.3.peg.1228"/>
<feature type="domain" description="Methyltransferase" evidence="3">
    <location>
        <begin position="41"/>
        <end position="136"/>
    </location>
</feature>
<reference evidence="4" key="1">
    <citation type="submission" date="2014-07" db="EMBL/GenBank/DDBJ databases">
        <authorList>
            <person name="Urmite Genomes Urmite Genomes"/>
        </authorList>
    </citation>
    <scope>NUCLEOTIDE SEQUENCE</scope>
    <source>
        <strain evidence="4">11W110_air</strain>
    </source>
</reference>
<sequence length="209" mass="22482">MQTQSDQEIWDRRYSGRPVWSGEPNPTLVAAAEALQPGRALDLGCGEGADAIWLAGRGWEVTGVDVSPVALRRAAIQAYEAGGRLAGRTRWLHRNVATWLPTAGGFDLVSMHFLHLPAERFRPVLRRAAAAVAPGGVLLVVAHHPDDARAGVPRPDPGLLPAPRDLRAALDPALWQVLASEARPRQVPGPDGERVTVQDTVLHAARRPA</sequence>
<keyword evidence="4" id="KW-0489">Methyltransferase</keyword>
<dbReference type="SUPFAM" id="SSF53335">
    <property type="entry name" value="S-adenosyl-L-methionine-dependent methyltransferases"/>
    <property type="match status" value="1"/>
</dbReference>
<protein>
    <submittedName>
        <fullName evidence="4">Ubiquinone biosynthesis O-methyltransferase</fullName>
    </submittedName>
</protein>
<dbReference type="Pfam" id="PF13649">
    <property type="entry name" value="Methyltransf_25"/>
    <property type="match status" value="1"/>
</dbReference>